<dbReference type="PANTHER" id="PTHR38926">
    <property type="entry name" value="F-BOX DOMAIN CONTAINING PROTEIN, EXPRESSED"/>
    <property type="match status" value="1"/>
</dbReference>
<dbReference type="Gene3D" id="1.20.1280.50">
    <property type="match status" value="1"/>
</dbReference>
<gene>
    <name evidence="1" type="ORF">R3P38DRAFT_1845172</name>
</gene>
<dbReference type="SUPFAM" id="SSF52047">
    <property type="entry name" value="RNI-like"/>
    <property type="match status" value="1"/>
</dbReference>
<proteinExistence type="predicted"/>
<dbReference type="PANTHER" id="PTHR38926:SF72">
    <property type="entry name" value="IM:7136021-RELATED"/>
    <property type="match status" value="1"/>
</dbReference>
<organism evidence="1 2">
    <name type="scientific">Favolaschia claudopus</name>
    <dbReference type="NCBI Taxonomy" id="2862362"/>
    <lineage>
        <taxon>Eukaryota</taxon>
        <taxon>Fungi</taxon>
        <taxon>Dikarya</taxon>
        <taxon>Basidiomycota</taxon>
        <taxon>Agaricomycotina</taxon>
        <taxon>Agaricomycetes</taxon>
        <taxon>Agaricomycetidae</taxon>
        <taxon>Agaricales</taxon>
        <taxon>Marasmiineae</taxon>
        <taxon>Mycenaceae</taxon>
        <taxon>Favolaschia</taxon>
    </lineage>
</organism>
<keyword evidence="2" id="KW-1185">Reference proteome</keyword>
<comment type="caution">
    <text evidence="1">The sequence shown here is derived from an EMBL/GenBank/DDBJ whole genome shotgun (WGS) entry which is preliminary data.</text>
</comment>
<dbReference type="AlphaFoldDB" id="A0AAW0A305"/>
<reference evidence="1 2" key="1">
    <citation type="journal article" date="2024" name="J Genomics">
        <title>Draft genome sequencing and assembly of Favolaschia claudopus CIRM-BRFM 2984 isolated from oak limbs.</title>
        <authorList>
            <person name="Navarro D."/>
            <person name="Drula E."/>
            <person name="Chaduli D."/>
            <person name="Cazenave R."/>
            <person name="Ahrendt S."/>
            <person name="Wang J."/>
            <person name="Lipzen A."/>
            <person name="Daum C."/>
            <person name="Barry K."/>
            <person name="Grigoriev I.V."/>
            <person name="Favel A."/>
            <person name="Rosso M.N."/>
            <person name="Martin F."/>
        </authorList>
    </citation>
    <scope>NUCLEOTIDE SEQUENCE [LARGE SCALE GENOMIC DNA]</scope>
    <source>
        <strain evidence="1 2">CIRM-BRFM 2984</strain>
    </source>
</reference>
<protein>
    <recommendedName>
        <fullName evidence="3">F-box domain-containing protein</fullName>
    </recommendedName>
</protein>
<evidence type="ECO:0000313" key="1">
    <source>
        <dbReference type="EMBL" id="KAK7000355.1"/>
    </source>
</evidence>
<accession>A0AAW0A305</accession>
<evidence type="ECO:0008006" key="3">
    <source>
        <dbReference type="Google" id="ProtNLM"/>
    </source>
</evidence>
<dbReference type="Proteomes" id="UP001362999">
    <property type="component" value="Unassembled WGS sequence"/>
</dbReference>
<evidence type="ECO:0000313" key="2">
    <source>
        <dbReference type="Proteomes" id="UP001362999"/>
    </source>
</evidence>
<name>A0AAW0A305_9AGAR</name>
<sequence length="470" mass="52854">MFRSKCIDGTHSIDVVTLLSFAFFAGLEQRVACYVWLQHALFPPTMSFAPSELQKEIAALSSEIEAQKAILDDLIGRRSRAQHNLNAVLDPMSRLPLELQSKIFLHCLCFEDERASKPDPQLAPMIFSNVCQLWRDIALCTPELWTHLRMEGSPRGLNHSQLYEIWLERSRPLPVSLTLASTSVLAEGVKHIIDRSARRVEEFSLLLSAGPRGRGDRMPRLPFQSLKRLVIVVGDQIPFDYVHHWIDLMRMSPGLLHCTFVAKFSHLDDTNGGKSERFTLAALKELRLKERPSVFPVKVNPTSLLRYITLPALERLHIHCSITADSVSDFSAFILRSSPPLRSLVIESITAVSTPIAEYLSAVPTLQTLTLATSDWVSVVERLATDPAFLPNLQHLTCTPRRTRSRGDFEIVICMLEVRPLRTFRLNDVFPIPFGGTTVAPDEDILVELRGIRYGGGIDIYVGDGKRDLV</sequence>
<dbReference type="EMBL" id="JAWWNJ010000089">
    <property type="protein sequence ID" value="KAK7000355.1"/>
    <property type="molecule type" value="Genomic_DNA"/>
</dbReference>